<dbReference type="InterPro" id="IPR026992">
    <property type="entry name" value="DIOX_N"/>
</dbReference>
<evidence type="ECO:0000313" key="8">
    <source>
        <dbReference type="Proteomes" id="UP000236630"/>
    </source>
</evidence>
<keyword evidence="4 5" id="KW-0408">Iron</keyword>
<evidence type="ECO:0000256" key="4">
    <source>
        <dbReference type="ARBA" id="ARBA00023004"/>
    </source>
</evidence>
<keyword evidence="2 5" id="KW-0479">Metal-binding</keyword>
<evidence type="ECO:0000259" key="6">
    <source>
        <dbReference type="PROSITE" id="PS51471"/>
    </source>
</evidence>
<reference evidence="7 8" key="1">
    <citation type="journal article" date="2017" name="Front. Genet.">
        <title>Draft sequencing of the heterozygous diploid genome of Satsuma (Citrus unshiu Marc.) using a hybrid assembly approach.</title>
        <authorList>
            <person name="Shimizu T."/>
            <person name="Tanizawa Y."/>
            <person name="Mochizuki T."/>
            <person name="Nagasaki H."/>
            <person name="Yoshioka T."/>
            <person name="Toyoda A."/>
            <person name="Fujiyama A."/>
            <person name="Kaminuma E."/>
            <person name="Nakamura Y."/>
        </authorList>
    </citation>
    <scope>NUCLEOTIDE SEQUENCE [LARGE SCALE GENOMIC DNA]</scope>
    <source>
        <strain evidence="8">cv. Miyagawa wase</strain>
    </source>
</reference>
<dbReference type="InterPro" id="IPR005123">
    <property type="entry name" value="Oxoglu/Fe-dep_dioxygenase_dom"/>
</dbReference>
<organism evidence="7 8">
    <name type="scientific">Citrus unshiu</name>
    <name type="common">Satsuma mandarin</name>
    <name type="synonym">Citrus nobilis var. unshiu</name>
    <dbReference type="NCBI Taxonomy" id="55188"/>
    <lineage>
        <taxon>Eukaryota</taxon>
        <taxon>Viridiplantae</taxon>
        <taxon>Streptophyta</taxon>
        <taxon>Embryophyta</taxon>
        <taxon>Tracheophyta</taxon>
        <taxon>Spermatophyta</taxon>
        <taxon>Magnoliopsida</taxon>
        <taxon>eudicotyledons</taxon>
        <taxon>Gunneridae</taxon>
        <taxon>Pentapetalae</taxon>
        <taxon>rosids</taxon>
        <taxon>malvids</taxon>
        <taxon>Sapindales</taxon>
        <taxon>Rutaceae</taxon>
        <taxon>Aurantioideae</taxon>
        <taxon>Citrus</taxon>
    </lineage>
</organism>
<dbReference type="Pfam" id="PF03171">
    <property type="entry name" value="2OG-FeII_Oxy"/>
    <property type="match status" value="1"/>
</dbReference>
<dbReference type="Pfam" id="PF14226">
    <property type="entry name" value="DIOX_N"/>
    <property type="match status" value="1"/>
</dbReference>
<gene>
    <name evidence="7" type="ORF">CUMW_172450</name>
</gene>
<dbReference type="AlphaFoldDB" id="A0A2H5PVV1"/>
<feature type="domain" description="Fe2OG dioxygenase" evidence="6">
    <location>
        <begin position="212"/>
        <end position="312"/>
    </location>
</feature>
<dbReference type="GO" id="GO:0051213">
    <property type="term" value="F:dioxygenase activity"/>
    <property type="evidence" value="ECO:0007669"/>
    <property type="project" value="UniProtKB-ARBA"/>
</dbReference>
<comment type="caution">
    <text evidence="7">The sequence shown here is derived from an EMBL/GenBank/DDBJ whole genome shotgun (WGS) entry which is preliminary data.</text>
</comment>
<dbReference type="GO" id="GO:0046872">
    <property type="term" value="F:metal ion binding"/>
    <property type="evidence" value="ECO:0007669"/>
    <property type="project" value="UniProtKB-KW"/>
</dbReference>
<comment type="similarity">
    <text evidence="1 5">Belongs to the iron/ascorbate-dependent oxidoreductase family.</text>
</comment>
<keyword evidence="8" id="KW-1185">Reference proteome</keyword>
<evidence type="ECO:0000256" key="5">
    <source>
        <dbReference type="RuleBase" id="RU003682"/>
    </source>
</evidence>
<dbReference type="STRING" id="55188.A0A2H5PVV1"/>
<evidence type="ECO:0000313" key="7">
    <source>
        <dbReference type="EMBL" id="GAY56509.1"/>
    </source>
</evidence>
<dbReference type="InterPro" id="IPR027443">
    <property type="entry name" value="IPNS-like_sf"/>
</dbReference>
<keyword evidence="3 5" id="KW-0560">Oxidoreductase</keyword>
<dbReference type="InterPro" id="IPR044861">
    <property type="entry name" value="IPNS-like_FE2OG_OXY"/>
</dbReference>
<dbReference type="Gene3D" id="2.60.120.330">
    <property type="entry name" value="B-lactam Antibiotic, Isopenicillin N Synthase, Chain"/>
    <property type="match status" value="1"/>
</dbReference>
<sequence length="365" mass="41169">MMTVTEAESYDRAKEVQQFEESKIGVNGITTIPRFFIHPPDALSAIRRSKLNTKPDPDIIPIIDFSGADSEQLRPTIVEKIPRAPREIGFFQVGNHGIGADVLERVIGAVKGFQELPPAVKAQFYDYLRDRSRGVSFSNVDIFHSTAASWRDTLVMRRGPTLPELDEFPEIRRREALEWSQHGKQLGELLMGLLCEGLGLATGRMKEMTFIDGRMMIGNYYPYCPQPDLTVGIPFHTDPGALAILLQDHHGGLQCKCGDDWVDVKPVPGALVVDIGDVFQILSNDEYKSMDHRALANSSREARVSAVVFFAPSDRDRFPCPTRQFAMPNRLLGPFPELISPEKPARFRQFTRADYINRFYTKQLD</sequence>
<dbReference type="PANTHER" id="PTHR10209:SF751">
    <property type="entry name" value="OS06G0255100 PROTEIN"/>
    <property type="match status" value="1"/>
</dbReference>
<dbReference type="PROSITE" id="PS51471">
    <property type="entry name" value="FE2OG_OXY"/>
    <property type="match status" value="1"/>
</dbReference>
<evidence type="ECO:0000256" key="1">
    <source>
        <dbReference type="ARBA" id="ARBA00008056"/>
    </source>
</evidence>
<dbReference type="SUPFAM" id="SSF51197">
    <property type="entry name" value="Clavaminate synthase-like"/>
    <property type="match status" value="1"/>
</dbReference>
<name>A0A2H5PVV1_CITUN</name>
<protein>
    <recommendedName>
        <fullName evidence="6">Fe2OG dioxygenase domain-containing protein</fullName>
    </recommendedName>
</protein>
<dbReference type="Proteomes" id="UP000236630">
    <property type="component" value="Unassembled WGS sequence"/>
</dbReference>
<evidence type="ECO:0000256" key="3">
    <source>
        <dbReference type="ARBA" id="ARBA00023002"/>
    </source>
</evidence>
<dbReference type="EMBL" id="BDQV01000140">
    <property type="protein sequence ID" value="GAY56509.1"/>
    <property type="molecule type" value="Genomic_DNA"/>
</dbReference>
<proteinExistence type="inferred from homology"/>
<evidence type="ECO:0000256" key="2">
    <source>
        <dbReference type="ARBA" id="ARBA00022723"/>
    </source>
</evidence>
<accession>A0A2H5PVV1</accession>
<dbReference type="PANTHER" id="PTHR10209">
    <property type="entry name" value="OXIDOREDUCTASE, 2OG-FE II OXYGENASE FAMILY PROTEIN"/>
    <property type="match status" value="1"/>
</dbReference>